<organism evidence="5 6">
    <name type="scientific">Citrobacter braakii</name>
    <dbReference type="NCBI Taxonomy" id="57706"/>
    <lineage>
        <taxon>Bacteria</taxon>
        <taxon>Pseudomonadati</taxon>
        <taxon>Pseudomonadota</taxon>
        <taxon>Gammaproteobacteria</taxon>
        <taxon>Enterobacterales</taxon>
        <taxon>Enterobacteriaceae</taxon>
        <taxon>Citrobacter</taxon>
        <taxon>Citrobacter freundii complex</taxon>
    </lineage>
</organism>
<dbReference type="InterPro" id="IPR001702">
    <property type="entry name" value="Porin_Gram-ve"/>
</dbReference>
<evidence type="ECO:0000313" key="5">
    <source>
        <dbReference type="EMBL" id="BDN96753.1"/>
    </source>
</evidence>
<accession>A0AAD1L0Z6</accession>
<dbReference type="Gene3D" id="2.40.160.10">
    <property type="entry name" value="Porin"/>
    <property type="match status" value="1"/>
</dbReference>
<dbReference type="PANTHER" id="PTHR34501">
    <property type="entry name" value="PROTEIN YDDL-RELATED"/>
    <property type="match status" value="1"/>
</dbReference>
<protein>
    <recommendedName>
        <fullName evidence="7">Porin</fullName>
    </recommendedName>
</protein>
<dbReference type="AlphaFoldDB" id="A0AAD1L0Z6"/>
<dbReference type="SUPFAM" id="SSF56935">
    <property type="entry name" value="Porins"/>
    <property type="match status" value="1"/>
</dbReference>
<dbReference type="PRINTS" id="PR00183">
    <property type="entry name" value="ECOLIPORIN"/>
</dbReference>
<dbReference type="GO" id="GO:0009279">
    <property type="term" value="C:cell outer membrane"/>
    <property type="evidence" value="ECO:0007669"/>
    <property type="project" value="UniProtKB-SubCell"/>
</dbReference>
<dbReference type="InterPro" id="IPR050298">
    <property type="entry name" value="Gram-neg_bact_OMP"/>
</dbReference>
<dbReference type="GO" id="GO:0015288">
    <property type="term" value="F:porin activity"/>
    <property type="evidence" value="ECO:0007669"/>
    <property type="project" value="InterPro"/>
</dbReference>
<dbReference type="CDD" id="cd00342">
    <property type="entry name" value="gram_neg_porins"/>
    <property type="match status" value="1"/>
</dbReference>
<dbReference type="InterPro" id="IPR023614">
    <property type="entry name" value="Porin_dom_sf"/>
</dbReference>
<sequence length="213" mass="23735">MTGRTNGVATYRNTDFFGMVEGLDFALQYQGKNHDDDYAKANGDGYSMSVDYNVDGFGFVAVYGKSDRTDKQSIDGYGSNAEVWSLAAKYDANSVYAAAMYGETRNMTRTGTDRGFANKTQNVEAVVQYQFDFGLRPSLGYVYSQGKDLGARNGHDGVNADRVNYVELGTWYYFNKNMNVYTAYKFNLLDKEDGAITGNAIDDQFAMGIVYQF</sequence>
<evidence type="ECO:0000313" key="6">
    <source>
        <dbReference type="Proteomes" id="UP001058317"/>
    </source>
</evidence>
<evidence type="ECO:0000256" key="2">
    <source>
        <dbReference type="ARBA" id="ARBA00007539"/>
    </source>
</evidence>
<gene>
    <name evidence="5" type="ORF">KAM621c_18580</name>
</gene>
<evidence type="ECO:0000256" key="3">
    <source>
        <dbReference type="ARBA" id="ARBA00022729"/>
    </source>
</evidence>
<dbReference type="InterPro" id="IPR001897">
    <property type="entry name" value="Porin_gammaproteobac"/>
</dbReference>
<keyword evidence="3" id="KW-0732">Signal</keyword>
<dbReference type="InterPro" id="IPR033900">
    <property type="entry name" value="Gram_neg_porin_domain"/>
</dbReference>
<dbReference type="Pfam" id="PF00267">
    <property type="entry name" value="Porin_1"/>
    <property type="match status" value="1"/>
</dbReference>
<evidence type="ECO:0000256" key="4">
    <source>
        <dbReference type="ARBA" id="ARBA00023136"/>
    </source>
</evidence>
<comment type="similarity">
    <text evidence="2">Belongs to the Gram-negative porin family.</text>
</comment>
<name>A0AAD1L0Z6_CITBR</name>
<evidence type="ECO:0000256" key="1">
    <source>
        <dbReference type="ARBA" id="ARBA00004571"/>
    </source>
</evidence>
<proteinExistence type="inferred from homology"/>
<dbReference type="PRINTS" id="PR00182">
    <property type="entry name" value="ECOLNEIPORIN"/>
</dbReference>
<comment type="subcellular location">
    <subcellularLocation>
        <location evidence="1">Cell outer membrane</location>
        <topology evidence="1">Multi-pass membrane protein</topology>
    </subcellularLocation>
</comment>
<dbReference type="PANTHER" id="PTHR34501:SF2">
    <property type="entry name" value="OUTER MEMBRANE PORIN F-RELATED"/>
    <property type="match status" value="1"/>
</dbReference>
<dbReference type="EMBL" id="AP026382">
    <property type="protein sequence ID" value="BDN96753.1"/>
    <property type="molecule type" value="Genomic_DNA"/>
</dbReference>
<evidence type="ECO:0008006" key="7">
    <source>
        <dbReference type="Google" id="ProtNLM"/>
    </source>
</evidence>
<dbReference type="Proteomes" id="UP001058317">
    <property type="component" value="Chromosome"/>
</dbReference>
<reference evidence="5" key="1">
    <citation type="submission" date="2022-07" db="EMBL/GenBank/DDBJ databases">
        <title>Complete genome sequence of carbapenem-resistant Citrobacter spp. in Japan.</title>
        <authorList>
            <person name="Maehana S."/>
            <person name="Suzuki M."/>
            <person name="Kitasato H."/>
        </authorList>
    </citation>
    <scope>NUCLEOTIDE SEQUENCE</scope>
    <source>
        <strain evidence="5">KAM621</strain>
    </source>
</reference>
<dbReference type="GO" id="GO:0034220">
    <property type="term" value="P:monoatomic ion transmembrane transport"/>
    <property type="evidence" value="ECO:0007669"/>
    <property type="project" value="InterPro"/>
</dbReference>
<keyword evidence="4" id="KW-0472">Membrane</keyword>